<dbReference type="PANTHER" id="PTHR33710:SF62">
    <property type="entry name" value="DUF4283 DOMAIN PROTEIN"/>
    <property type="match status" value="1"/>
</dbReference>
<dbReference type="Pfam" id="PF03372">
    <property type="entry name" value="Exo_endo_phos"/>
    <property type="match status" value="1"/>
</dbReference>
<dbReference type="Gene3D" id="3.60.10.10">
    <property type="entry name" value="Endonuclease/exonuclease/phosphatase"/>
    <property type="match status" value="1"/>
</dbReference>
<feature type="domain" description="Endonuclease/exonuclease/phosphatase" evidence="1">
    <location>
        <begin position="4"/>
        <end position="225"/>
    </location>
</feature>
<dbReference type="AlphaFoldDB" id="A0A9W7IU06"/>
<dbReference type="SUPFAM" id="SSF56219">
    <property type="entry name" value="DNase I-like"/>
    <property type="match status" value="1"/>
</dbReference>
<name>A0A9W7IU06_HIBTR</name>
<evidence type="ECO:0000259" key="1">
    <source>
        <dbReference type="Pfam" id="PF03372"/>
    </source>
</evidence>
<dbReference type="PANTHER" id="PTHR33710">
    <property type="entry name" value="BNAC02G09200D PROTEIN"/>
    <property type="match status" value="1"/>
</dbReference>
<sequence length="348" mass="40643">MKIISWNVRGLGKSRTVGRLKQRLRDENHVIIFLIETKLSSEKMARVRSRLGFQNRIDVAAIGRSGGLSIGWKHSCLVNLQSFSARHIDVIIEDDSEGRKWRLTGFYGAPEEQYRADSWNLLRSLNQNNTLPWLVVGDFNEILLASEKQGGLVRSARQMDAFRNVLDDCALDDLGYSGPWFTWEKGRTHANNIRERLDRGVANSEWWDLFPDFQLKHLSHTFSDHCPLLINTRGAQSSIKKTWHFRFEASWVLEESCEEEVKRLWLNSGGEFLDRLRYTSSGLDAWFKKLRSEKRLTRKDLTEKLERLNNLIPTDDVLGDILDTKIALNFEMDREELYWEQRARSNWL</sequence>
<dbReference type="InterPro" id="IPR005135">
    <property type="entry name" value="Endo/exonuclease/phosphatase"/>
</dbReference>
<gene>
    <name evidence="2" type="ORF">HRI_003909800</name>
</gene>
<reference evidence="2" key="1">
    <citation type="submission" date="2023-05" db="EMBL/GenBank/DDBJ databases">
        <title>Genome and transcriptome analyses reveal genes involved in the formation of fine ridges on petal epidermal cells in Hibiscus trionum.</title>
        <authorList>
            <person name="Koshimizu S."/>
            <person name="Masuda S."/>
            <person name="Ishii T."/>
            <person name="Shirasu K."/>
            <person name="Hoshino A."/>
            <person name="Arita M."/>
        </authorList>
    </citation>
    <scope>NUCLEOTIDE SEQUENCE</scope>
    <source>
        <strain evidence="2">Hamamatsu line</strain>
    </source>
</reference>
<organism evidence="2 3">
    <name type="scientific">Hibiscus trionum</name>
    <name type="common">Flower of an hour</name>
    <dbReference type="NCBI Taxonomy" id="183268"/>
    <lineage>
        <taxon>Eukaryota</taxon>
        <taxon>Viridiplantae</taxon>
        <taxon>Streptophyta</taxon>
        <taxon>Embryophyta</taxon>
        <taxon>Tracheophyta</taxon>
        <taxon>Spermatophyta</taxon>
        <taxon>Magnoliopsida</taxon>
        <taxon>eudicotyledons</taxon>
        <taxon>Gunneridae</taxon>
        <taxon>Pentapetalae</taxon>
        <taxon>rosids</taxon>
        <taxon>malvids</taxon>
        <taxon>Malvales</taxon>
        <taxon>Malvaceae</taxon>
        <taxon>Malvoideae</taxon>
        <taxon>Hibiscus</taxon>
    </lineage>
</organism>
<keyword evidence="3" id="KW-1185">Reference proteome</keyword>
<accession>A0A9W7IU06</accession>
<dbReference type="InterPro" id="IPR036691">
    <property type="entry name" value="Endo/exonu/phosph_ase_sf"/>
</dbReference>
<dbReference type="EMBL" id="BSYR01000036">
    <property type="protein sequence ID" value="GMJ02406.1"/>
    <property type="molecule type" value="Genomic_DNA"/>
</dbReference>
<evidence type="ECO:0000313" key="2">
    <source>
        <dbReference type="EMBL" id="GMJ02406.1"/>
    </source>
</evidence>
<dbReference type="GO" id="GO:0003824">
    <property type="term" value="F:catalytic activity"/>
    <property type="evidence" value="ECO:0007669"/>
    <property type="project" value="InterPro"/>
</dbReference>
<protein>
    <recommendedName>
        <fullName evidence="1">Endonuclease/exonuclease/phosphatase domain-containing protein</fullName>
    </recommendedName>
</protein>
<proteinExistence type="predicted"/>
<comment type="caution">
    <text evidence="2">The sequence shown here is derived from an EMBL/GenBank/DDBJ whole genome shotgun (WGS) entry which is preliminary data.</text>
</comment>
<dbReference type="OrthoDB" id="1751786at2759"/>
<dbReference type="Proteomes" id="UP001165190">
    <property type="component" value="Unassembled WGS sequence"/>
</dbReference>
<evidence type="ECO:0000313" key="3">
    <source>
        <dbReference type="Proteomes" id="UP001165190"/>
    </source>
</evidence>